<dbReference type="Proteomes" id="UP000184267">
    <property type="component" value="Unassembled WGS sequence"/>
</dbReference>
<keyword evidence="3" id="KW-1185">Reference proteome</keyword>
<evidence type="ECO:0000256" key="1">
    <source>
        <dbReference type="SAM" id="MobiDB-lite"/>
    </source>
</evidence>
<organism evidence="2 3">
    <name type="scientific">Trametes pubescens</name>
    <name type="common">White-rot fungus</name>
    <dbReference type="NCBI Taxonomy" id="154538"/>
    <lineage>
        <taxon>Eukaryota</taxon>
        <taxon>Fungi</taxon>
        <taxon>Dikarya</taxon>
        <taxon>Basidiomycota</taxon>
        <taxon>Agaricomycotina</taxon>
        <taxon>Agaricomycetes</taxon>
        <taxon>Polyporales</taxon>
        <taxon>Polyporaceae</taxon>
        <taxon>Trametes</taxon>
    </lineage>
</organism>
<sequence length="73" mass="7542">MAAVPNGCATDAKPEAPGCTIHFSQSASDPPSPLSGTASSPGKISLVESELCLHMSKQSRGQLWDEQIQGMGD</sequence>
<accession>A0A1M2W1D4</accession>
<comment type="caution">
    <text evidence="2">The sequence shown here is derived from an EMBL/GenBank/DDBJ whole genome shotgun (WGS) entry which is preliminary data.</text>
</comment>
<reference evidence="2 3" key="1">
    <citation type="submission" date="2016-10" db="EMBL/GenBank/DDBJ databases">
        <title>Genome sequence of the basidiomycete white-rot fungus Trametes pubescens.</title>
        <authorList>
            <person name="Makela M.R."/>
            <person name="Granchi Z."/>
            <person name="Peng M."/>
            <person name="De Vries R.P."/>
            <person name="Grigoriev I."/>
            <person name="Riley R."/>
            <person name="Hilden K."/>
        </authorList>
    </citation>
    <scope>NUCLEOTIDE SEQUENCE [LARGE SCALE GENOMIC DNA]</scope>
    <source>
        <strain evidence="2 3">FBCC735</strain>
    </source>
</reference>
<evidence type="ECO:0000313" key="3">
    <source>
        <dbReference type="Proteomes" id="UP000184267"/>
    </source>
</evidence>
<proteinExistence type="predicted"/>
<name>A0A1M2W1D4_TRAPU</name>
<gene>
    <name evidence="2" type="ORF">TRAPUB_9766</name>
</gene>
<dbReference type="AlphaFoldDB" id="A0A1M2W1D4"/>
<dbReference type="EMBL" id="MNAD01000373">
    <property type="protein sequence ID" value="OJT13667.1"/>
    <property type="molecule type" value="Genomic_DNA"/>
</dbReference>
<feature type="compositionally biased region" description="Polar residues" evidence="1">
    <location>
        <begin position="22"/>
        <end position="42"/>
    </location>
</feature>
<evidence type="ECO:0000313" key="2">
    <source>
        <dbReference type="EMBL" id="OJT13667.1"/>
    </source>
</evidence>
<protein>
    <submittedName>
        <fullName evidence="2">Uncharacterized protein</fullName>
    </submittedName>
</protein>
<feature type="region of interest" description="Disordered" evidence="1">
    <location>
        <begin position="1"/>
        <end position="42"/>
    </location>
</feature>